<dbReference type="PROSITE" id="PS50002">
    <property type="entry name" value="SH3"/>
    <property type="match status" value="1"/>
</dbReference>
<dbReference type="GO" id="GO:0031594">
    <property type="term" value="C:neuromuscular junction"/>
    <property type="evidence" value="ECO:0007669"/>
    <property type="project" value="TreeGrafter"/>
</dbReference>
<keyword evidence="9" id="KW-1185">Reference proteome</keyword>
<sequence>MLAANPDELSFVEQEEMEIVSEGDGDGWIKARNYKGEEGYIPQNYVEIAENQTAGASGESFSSVDYRVETSGDVDGETILAADPEGAQEEAVASGEPPAEAAEEPFVPPADFPNTLAPPGEVRLSMHDGVDDGWWEGELDGRTGIFPSLMVEALKITGEPQTPMEDPSMDTVPPPPAFTPPKPSFLVAPSQVILTQPTPDQEQSGEAEQSAEPAVSVLYNDPDFQLELPTPQQAHYQSQFSGSESETSDHDVAVEVVFHFVLLGKASPRQPLTLRWCLARKVQRLRTPLLQKTLRPRLKPLRPPTPPHQQTVTVVIDSPDEPPREFGDSEDEDITDRVSVVEAPVETTLASEPTEDGKVAEVAGDAKAENESSRDNQPDDGSVAASSEAAAGADLGEPPEELSKEDQANNNATD</sequence>
<dbReference type="GO" id="GO:0030833">
    <property type="term" value="P:regulation of actin filament polymerization"/>
    <property type="evidence" value="ECO:0007669"/>
    <property type="project" value="TreeGrafter"/>
</dbReference>
<dbReference type="SUPFAM" id="SSF50044">
    <property type="entry name" value="SH3-domain"/>
    <property type="match status" value="2"/>
</dbReference>
<dbReference type="InterPro" id="IPR001452">
    <property type="entry name" value="SH3_domain"/>
</dbReference>
<evidence type="ECO:0000313" key="8">
    <source>
        <dbReference type="EMBL" id="KAH8040793.1"/>
    </source>
</evidence>
<gene>
    <name evidence="8" type="ORF">HPB51_012963</name>
</gene>
<dbReference type="InterPro" id="IPR036028">
    <property type="entry name" value="SH3-like_dom_sf"/>
</dbReference>
<reference evidence="8" key="1">
    <citation type="journal article" date="2020" name="Cell">
        <title>Large-Scale Comparative Analyses of Tick Genomes Elucidate Their Genetic Diversity and Vector Capacities.</title>
        <authorList>
            <consortium name="Tick Genome and Microbiome Consortium (TIGMIC)"/>
            <person name="Jia N."/>
            <person name="Wang J."/>
            <person name="Shi W."/>
            <person name="Du L."/>
            <person name="Sun Y."/>
            <person name="Zhan W."/>
            <person name="Jiang J.F."/>
            <person name="Wang Q."/>
            <person name="Zhang B."/>
            <person name="Ji P."/>
            <person name="Bell-Sakyi L."/>
            <person name="Cui X.M."/>
            <person name="Yuan T.T."/>
            <person name="Jiang B.G."/>
            <person name="Yang W.F."/>
            <person name="Lam T.T."/>
            <person name="Chang Q.C."/>
            <person name="Ding S.J."/>
            <person name="Wang X.J."/>
            <person name="Zhu J.G."/>
            <person name="Ruan X.D."/>
            <person name="Zhao L."/>
            <person name="Wei J.T."/>
            <person name="Ye R.Z."/>
            <person name="Que T.C."/>
            <person name="Du C.H."/>
            <person name="Zhou Y.H."/>
            <person name="Cheng J.X."/>
            <person name="Dai P.F."/>
            <person name="Guo W.B."/>
            <person name="Han X.H."/>
            <person name="Huang E.J."/>
            <person name="Li L.F."/>
            <person name="Wei W."/>
            <person name="Gao Y.C."/>
            <person name="Liu J.Z."/>
            <person name="Shao H.Z."/>
            <person name="Wang X."/>
            <person name="Wang C.C."/>
            <person name="Yang T.C."/>
            <person name="Huo Q.B."/>
            <person name="Li W."/>
            <person name="Chen H.Y."/>
            <person name="Chen S.E."/>
            <person name="Zhou L.G."/>
            <person name="Ni X.B."/>
            <person name="Tian J.H."/>
            <person name="Sheng Y."/>
            <person name="Liu T."/>
            <person name="Pan Y.S."/>
            <person name="Xia L.Y."/>
            <person name="Li J."/>
            <person name="Zhao F."/>
            <person name="Cao W.C."/>
        </authorList>
    </citation>
    <scope>NUCLEOTIDE SEQUENCE</scope>
    <source>
        <strain evidence="8">Rmic-2018</strain>
    </source>
</reference>
<dbReference type="Gene3D" id="2.30.30.40">
    <property type="entry name" value="SH3 Domains"/>
    <property type="match status" value="2"/>
</dbReference>
<comment type="caution">
    <text evidence="8">The sequence shown here is derived from an EMBL/GenBank/DDBJ whole genome shotgun (WGS) entry which is preliminary data.</text>
</comment>
<evidence type="ECO:0000256" key="3">
    <source>
        <dbReference type="ARBA" id="ARBA00023121"/>
    </source>
</evidence>
<proteinExistence type="predicted"/>
<dbReference type="VEuPathDB" id="VectorBase:LOC119178010"/>
<keyword evidence="2 5" id="KW-0728">SH3 domain</keyword>
<evidence type="ECO:0000313" key="9">
    <source>
        <dbReference type="Proteomes" id="UP000821866"/>
    </source>
</evidence>
<protein>
    <recommendedName>
        <fullName evidence="7">SH3 domain-containing protein</fullName>
    </recommendedName>
</protein>
<dbReference type="Pfam" id="PF00018">
    <property type="entry name" value="SH3_1"/>
    <property type="match status" value="1"/>
</dbReference>
<name>A0A9J6F2Q3_RHIMP</name>
<dbReference type="GO" id="GO:0055037">
    <property type="term" value="C:recycling endosome"/>
    <property type="evidence" value="ECO:0007669"/>
    <property type="project" value="TreeGrafter"/>
</dbReference>
<dbReference type="Proteomes" id="UP000821866">
    <property type="component" value="Chromosome 1"/>
</dbReference>
<feature type="compositionally biased region" description="Basic and acidic residues" evidence="6">
    <location>
        <begin position="355"/>
        <end position="377"/>
    </location>
</feature>
<dbReference type="GO" id="GO:0007274">
    <property type="term" value="P:neuromuscular synaptic transmission"/>
    <property type="evidence" value="ECO:0007669"/>
    <property type="project" value="TreeGrafter"/>
</dbReference>
<comment type="subcellular location">
    <subcellularLocation>
        <location evidence="1">Cell projection</location>
    </subcellularLocation>
</comment>
<organism evidence="8 9">
    <name type="scientific">Rhipicephalus microplus</name>
    <name type="common">Cattle tick</name>
    <name type="synonym">Boophilus microplus</name>
    <dbReference type="NCBI Taxonomy" id="6941"/>
    <lineage>
        <taxon>Eukaryota</taxon>
        <taxon>Metazoa</taxon>
        <taxon>Ecdysozoa</taxon>
        <taxon>Arthropoda</taxon>
        <taxon>Chelicerata</taxon>
        <taxon>Arachnida</taxon>
        <taxon>Acari</taxon>
        <taxon>Parasitiformes</taxon>
        <taxon>Ixodida</taxon>
        <taxon>Ixodoidea</taxon>
        <taxon>Ixodidae</taxon>
        <taxon>Rhipicephalinae</taxon>
        <taxon>Rhipicephalus</taxon>
        <taxon>Boophilus</taxon>
    </lineage>
</organism>
<dbReference type="GO" id="GO:0042995">
    <property type="term" value="C:cell projection"/>
    <property type="evidence" value="ECO:0007669"/>
    <property type="project" value="UniProtKB-SubCell"/>
</dbReference>
<feature type="compositionally biased region" description="Low complexity" evidence="6">
    <location>
        <begin position="379"/>
        <end position="396"/>
    </location>
</feature>
<evidence type="ECO:0000256" key="1">
    <source>
        <dbReference type="ARBA" id="ARBA00004316"/>
    </source>
</evidence>
<dbReference type="PANTHER" id="PTHR15735:SF21">
    <property type="entry name" value="PROTEIN NERVOUS WRECK"/>
    <property type="match status" value="1"/>
</dbReference>
<keyword evidence="4" id="KW-0966">Cell projection</keyword>
<accession>A0A9J6F2Q3</accession>
<evidence type="ECO:0000259" key="7">
    <source>
        <dbReference type="PROSITE" id="PS50002"/>
    </source>
</evidence>
<dbReference type="CDD" id="cd11761">
    <property type="entry name" value="SH3_FCHSD_1"/>
    <property type="match status" value="1"/>
</dbReference>
<evidence type="ECO:0000256" key="2">
    <source>
        <dbReference type="ARBA" id="ARBA00022443"/>
    </source>
</evidence>
<dbReference type="InterPro" id="IPR035460">
    <property type="entry name" value="FCHSD_SH3_1"/>
</dbReference>
<dbReference type="AlphaFoldDB" id="A0A9J6F2Q3"/>
<evidence type="ECO:0000256" key="6">
    <source>
        <dbReference type="SAM" id="MobiDB-lite"/>
    </source>
</evidence>
<evidence type="ECO:0000256" key="5">
    <source>
        <dbReference type="PROSITE-ProRule" id="PRU00192"/>
    </source>
</evidence>
<feature type="domain" description="SH3" evidence="7">
    <location>
        <begin position="1"/>
        <end position="51"/>
    </location>
</feature>
<dbReference type="SMART" id="SM00326">
    <property type="entry name" value="SH3"/>
    <property type="match status" value="2"/>
</dbReference>
<dbReference type="PANTHER" id="PTHR15735">
    <property type="entry name" value="FCH AND DOUBLE SH3 DOMAINS PROTEIN"/>
    <property type="match status" value="1"/>
</dbReference>
<dbReference type="EMBL" id="JABSTU010000001">
    <property type="protein sequence ID" value="KAH8040793.1"/>
    <property type="molecule type" value="Genomic_DNA"/>
</dbReference>
<evidence type="ECO:0000256" key="4">
    <source>
        <dbReference type="ARBA" id="ARBA00023273"/>
    </source>
</evidence>
<dbReference type="GO" id="GO:0008289">
    <property type="term" value="F:lipid binding"/>
    <property type="evidence" value="ECO:0007669"/>
    <property type="project" value="UniProtKB-KW"/>
</dbReference>
<reference evidence="8" key="2">
    <citation type="submission" date="2021-09" db="EMBL/GenBank/DDBJ databases">
        <authorList>
            <person name="Jia N."/>
            <person name="Wang J."/>
            <person name="Shi W."/>
            <person name="Du L."/>
            <person name="Sun Y."/>
            <person name="Zhan W."/>
            <person name="Jiang J."/>
            <person name="Wang Q."/>
            <person name="Zhang B."/>
            <person name="Ji P."/>
            <person name="Sakyi L.B."/>
            <person name="Cui X."/>
            <person name="Yuan T."/>
            <person name="Jiang B."/>
            <person name="Yang W."/>
            <person name="Lam T.T.-Y."/>
            <person name="Chang Q."/>
            <person name="Ding S."/>
            <person name="Wang X."/>
            <person name="Zhu J."/>
            <person name="Ruan X."/>
            <person name="Zhao L."/>
            <person name="Wei J."/>
            <person name="Que T."/>
            <person name="Du C."/>
            <person name="Cheng J."/>
            <person name="Dai P."/>
            <person name="Han X."/>
            <person name="Huang E."/>
            <person name="Gao Y."/>
            <person name="Liu J."/>
            <person name="Shao H."/>
            <person name="Ye R."/>
            <person name="Li L."/>
            <person name="Wei W."/>
            <person name="Wang X."/>
            <person name="Wang C."/>
            <person name="Huo Q."/>
            <person name="Li W."/>
            <person name="Guo W."/>
            <person name="Chen H."/>
            <person name="Chen S."/>
            <person name="Zhou L."/>
            <person name="Zhou L."/>
            <person name="Ni X."/>
            <person name="Tian J."/>
            <person name="Zhou Y."/>
            <person name="Sheng Y."/>
            <person name="Liu T."/>
            <person name="Pan Y."/>
            <person name="Xia L."/>
            <person name="Li J."/>
            <person name="Zhao F."/>
            <person name="Cao W."/>
        </authorList>
    </citation>
    <scope>NUCLEOTIDE SEQUENCE</scope>
    <source>
        <strain evidence="8">Rmic-2018</strain>
        <tissue evidence="8">Larvae</tissue>
    </source>
</reference>
<keyword evidence="3" id="KW-0446">Lipid-binding</keyword>
<feature type="region of interest" description="Disordered" evidence="6">
    <location>
        <begin position="293"/>
        <end position="414"/>
    </location>
</feature>